<accession>A0A6N9YRH5</accession>
<dbReference type="InterPro" id="IPR001478">
    <property type="entry name" value="PDZ"/>
</dbReference>
<dbReference type="RefSeq" id="WP_163820321.1">
    <property type="nucleotide sequence ID" value="NZ_JAAGOB010000012.1"/>
</dbReference>
<feature type="region of interest" description="Disordered" evidence="3">
    <location>
        <begin position="52"/>
        <end position="81"/>
    </location>
</feature>
<protein>
    <submittedName>
        <fullName evidence="6">PDZ domain-containing protein</fullName>
    </submittedName>
</protein>
<evidence type="ECO:0000256" key="1">
    <source>
        <dbReference type="ARBA" id="ARBA00022670"/>
    </source>
</evidence>
<evidence type="ECO:0000313" key="6">
    <source>
        <dbReference type="EMBL" id="NED97535.1"/>
    </source>
</evidence>
<dbReference type="Gene3D" id="2.40.10.120">
    <property type="match status" value="1"/>
</dbReference>
<dbReference type="SUPFAM" id="SSF50156">
    <property type="entry name" value="PDZ domain-like"/>
    <property type="match status" value="1"/>
</dbReference>
<evidence type="ECO:0000256" key="3">
    <source>
        <dbReference type="SAM" id="MobiDB-lite"/>
    </source>
</evidence>
<proteinExistence type="predicted"/>
<dbReference type="GO" id="GO:0004252">
    <property type="term" value="F:serine-type endopeptidase activity"/>
    <property type="evidence" value="ECO:0007669"/>
    <property type="project" value="InterPro"/>
</dbReference>
<feature type="transmembrane region" description="Helical" evidence="4">
    <location>
        <begin position="27"/>
        <end position="49"/>
    </location>
</feature>
<dbReference type="EMBL" id="JAAGOB010000012">
    <property type="protein sequence ID" value="NED97535.1"/>
    <property type="molecule type" value="Genomic_DNA"/>
</dbReference>
<dbReference type="PROSITE" id="PS50106">
    <property type="entry name" value="PDZ"/>
    <property type="match status" value="1"/>
</dbReference>
<dbReference type="InterPro" id="IPR009003">
    <property type="entry name" value="Peptidase_S1_PA"/>
</dbReference>
<dbReference type="PANTHER" id="PTHR43343">
    <property type="entry name" value="PEPTIDASE S12"/>
    <property type="match status" value="1"/>
</dbReference>
<dbReference type="Gene3D" id="2.30.42.10">
    <property type="match status" value="1"/>
</dbReference>
<dbReference type="InterPro" id="IPR036034">
    <property type="entry name" value="PDZ_sf"/>
</dbReference>
<dbReference type="AlphaFoldDB" id="A0A6N9YRH5"/>
<evidence type="ECO:0000313" key="7">
    <source>
        <dbReference type="Proteomes" id="UP000469185"/>
    </source>
</evidence>
<evidence type="ECO:0000256" key="2">
    <source>
        <dbReference type="ARBA" id="ARBA00022801"/>
    </source>
</evidence>
<dbReference type="Proteomes" id="UP000469185">
    <property type="component" value="Unassembled WGS sequence"/>
</dbReference>
<feature type="region of interest" description="Disordered" evidence="3">
    <location>
        <begin position="1"/>
        <end position="21"/>
    </location>
</feature>
<keyword evidence="4" id="KW-1133">Transmembrane helix</keyword>
<keyword evidence="7" id="KW-1185">Reference proteome</keyword>
<gene>
    <name evidence="6" type="ORF">G1H11_19745</name>
</gene>
<keyword evidence="2" id="KW-0378">Hydrolase</keyword>
<dbReference type="GO" id="GO:0006508">
    <property type="term" value="P:proteolysis"/>
    <property type="evidence" value="ECO:0007669"/>
    <property type="project" value="UniProtKB-KW"/>
</dbReference>
<dbReference type="PRINTS" id="PR00834">
    <property type="entry name" value="PROTEASES2C"/>
</dbReference>
<feature type="compositionally biased region" description="Polar residues" evidence="3">
    <location>
        <begin position="54"/>
        <end position="77"/>
    </location>
</feature>
<dbReference type="InterPro" id="IPR001940">
    <property type="entry name" value="Peptidase_S1C"/>
</dbReference>
<feature type="domain" description="PDZ" evidence="5">
    <location>
        <begin position="283"/>
        <end position="365"/>
    </location>
</feature>
<dbReference type="InterPro" id="IPR051201">
    <property type="entry name" value="Chloro_Bact_Ser_Proteases"/>
</dbReference>
<comment type="caution">
    <text evidence="6">The sequence shown here is derived from an EMBL/GenBank/DDBJ whole genome shotgun (WGS) entry which is preliminary data.</text>
</comment>
<sequence>MPPAETAVFAAPASTPPEKKAGRGRMLLAGLAIGAVLGGGSGAAAYSWLDEDSPASQEGVQSSLTPNNGTPAGSTDSPRGGVEAVAEQVLPSVVSITVGGQMGASGTGTGVIISSDGEILTNNHVVAAGGPGSALQVTFSDGTTAEAEIIGTDPLTDLAVIQAQDVEGVTPAALGNSADLAVGEQVVAIGSPLGLEGTVTSGIISALERPIITGEDQSSQTFIDAIQTDAPINRGNSGGPLVNMAGEVVGINSAIATSGMDTGSIGLGFSIPVDQARPIAEELLETGSATHARIGIGVDTPRDGTRGALVREVEPGGSAAEAGLQEGDIITKLNDRVVTDHITLIAAARSYRPGDEVTLTYVRDGAENTAEITLGSDADAT</sequence>
<dbReference type="PANTHER" id="PTHR43343:SF3">
    <property type="entry name" value="PROTEASE DO-LIKE 8, CHLOROPLASTIC"/>
    <property type="match status" value="1"/>
</dbReference>
<dbReference type="Pfam" id="PF13180">
    <property type="entry name" value="PDZ_2"/>
    <property type="match status" value="1"/>
</dbReference>
<keyword evidence="4" id="KW-0812">Transmembrane</keyword>
<evidence type="ECO:0000256" key="4">
    <source>
        <dbReference type="SAM" id="Phobius"/>
    </source>
</evidence>
<dbReference type="SMART" id="SM00228">
    <property type="entry name" value="PDZ"/>
    <property type="match status" value="1"/>
</dbReference>
<evidence type="ECO:0000259" key="5">
    <source>
        <dbReference type="PROSITE" id="PS50106"/>
    </source>
</evidence>
<reference evidence="6 7" key="1">
    <citation type="submission" date="2020-02" db="EMBL/GenBank/DDBJ databases">
        <authorList>
            <person name="Li X.-J."/>
            <person name="Feng X.-M."/>
        </authorList>
    </citation>
    <scope>NUCLEOTIDE SEQUENCE [LARGE SCALE GENOMIC DNA]</scope>
    <source>
        <strain evidence="6 7">CGMCC 4.7225</strain>
    </source>
</reference>
<dbReference type="Pfam" id="PF13365">
    <property type="entry name" value="Trypsin_2"/>
    <property type="match status" value="1"/>
</dbReference>
<organism evidence="6 7">
    <name type="scientific">Phytoactinopolyspora alkaliphila</name>
    <dbReference type="NCBI Taxonomy" id="1783498"/>
    <lineage>
        <taxon>Bacteria</taxon>
        <taxon>Bacillati</taxon>
        <taxon>Actinomycetota</taxon>
        <taxon>Actinomycetes</taxon>
        <taxon>Jiangellales</taxon>
        <taxon>Jiangellaceae</taxon>
        <taxon>Phytoactinopolyspora</taxon>
    </lineage>
</organism>
<dbReference type="SUPFAM" id="SSF50494">
    <property type="entry name" value="Trypsin-like serine proteases"/>
    <property type="match status" value="1"/>
</dbReference>
<keyword evidence="4" id="KW-0472">Membrane</keyword>
<name>A0A6N9YRH5_9ACTN</name>
<keyword evidence="1" id="KW-0645">Protease</keyword>